<comment type="caution">
    <text evidence="1">The sequence shown here is derived from an EMBL/GenBank/DDBJ whole genome shotgun (WGS) entry which is preliminary data.</text>
</comment>
<dbReference type="InterPro" id="IPR029058">
    <property type="entry name" value="AB_hydrolase_fold"/>
</dbReference>
<sequence>MAPRRFLLAAAGGAGLLALIYALAGSAVIAFAASRMLTVGLLLEAFEPDERPSDPLVLGYRGDPGEAFGLAFETVEITTPLGPAPAWWVPAPESGADDALSGLAAVYVHGVAGAREDGYRHLSLLHARGIPVLLITYRNDLGAPPAPHGRYAFGMEEWEDLEAAILWLEGEGHDRLILAGESMGGAIAGQFLIHSTHAGHIVGLALDSPALDFTPVLVRVGEAIGLPGAGLLAPPARLLLSLTGPTDFSRTTLIDDIAGFDRPFFLAHGQTDSAVPYAISARLAARRTGPMVFITTQADHLQSFAEDPDRYRSAFNAFLDTAAQDLTQAQDGAP</sequence>
<dbReference type="InterPro" id="IPR006311">
    <property type="entry name" value="TAT_signal"/>
</dbReference>
<gene>
    <name evidence="1" type="ORF">F1654_08915</name>
</gene>
<protein>
    <submittedName>
        <fullName evidence="1">Alpha/beta fold hydrolase</fullName>
    </submittedName>
</protein>
<dbReference type="GO" id="GO:0016787">
    <property type="term" value="F:hydrolase activity"/>
    <property type="evidence" value="ECO:0007669"/>
    <property type="project" value="UniProtKB-KW"/>
</dbReference>
<keyword evidence="1" id="KW-0378">Hydrolase</keyword>
<dbReference type="AlphaFoldDB" id="A0A5M6ZGL5"/>
<dbReference type="Proteomes" id="UP000325122">
    <property type="component" value="Unassembled WGS sequence"/>
</dbReference>
<evidence type="ECO:0000313" key="2">
    <source>
        <dbReference type="Proteomes" id="UP000325122"/>
    </source>
</evidence>
<dbReference type="RefSeq" id="WP_150023173.1">
    <property type="nucleotide sequence ID" value="NZ_VWOJ01000002.1"/>
</dbReference>
<keyword evidence="2" id="KW-1185">Reference proteome</keyword>
<proteinExistence type="predicted"/>
<dbReference type="EMBL" id="VWOJ01000002">
    <property type="protein sequence ID" value="KAA5803906.1"/>
    <property type="molecule type" value="Genomic_DNA"/>
</dbReference>
<dbReference type="SUPFAM" id="SSF53474">
    <property type="entry name" value="alpha/beta-Hydrolases"/>
    <property type="match status" value="1"/>
</dbReference>
<reference evidence="1 2" key="1">
    <citation type="submission" date="2019-09" db="EMBL/GenBank/DDBJ databases">
        <authorList>
            <person name="Kevbrin V."/>
            <person name="Grouzdev D.S."/>
        </authorList>
    </citation>
    <scope>NUCLEOTIDE SEQUENCE [LARGE SCALE GENOMIC DNA]</scope>
    <source>
        <strain evidence="1 2">G-192</strain>
    </source>
</reference>
<evidence type="ECO:0000313" key="1">
    <source>
        <dbReference type="EMBL" id="KAA5803906.1"/>
    </source>
</evidence>
<accession>A0A5M6ZGL5</accession>
<organism evidence="1 2">
    <name type="scientific">Alkalicaulis satelles</name>
    <dbReference type="NCBI Taxonomy" id="2609175"/>
    <lineage>
        <taxon>Bacteria</taxon>
        <taxon>Pseudomonadati</taxon>
        <taxon>Pseudomonadota</taxon>
        <taxon>Alphaproteobacteria</taxon>
        <taxon>Maricaulales</taxon>
        <taxon>Maricaulaceae</taxon>
        <taxon>Alkalicaulis</taxon>
    </lineage>
</organism>
<dbReference type="PROSITE" id="PS51318">
    <property type="entry name" value="TAT"/>
    <property type="match status" value="1"/>
</dbReference>
<name>A0A5M6ZGL5_9PROT</name>
<dbReference type="Gene3D" id="3.40.50.1820">
    <property type="entry name" value="alpha/beta hydrolase"/>
    <property type="match status" value="1"/>
</dbReference>